<evidence type="ECO:0000256" key="5">
    <source>
        <dbReference type="ARBA" id="ARBA00022777"/>
    </source>
</evidence>
<dbReference type="InterPro" id="IPR003660">
    <property type="entry name" value="HAMP_dom"/>
</dbReference>
<dbReference type="GO" id="GO:0000155">
    <property type="term" value="F:phosphorelay sensor kinase activity"/>
    <property type="evidence" value="ECO:0007669"/>
    <property type="project" value="InterPro"/>
</dbReference>
<dbReference type="RefSeq" id="WP_131016052.1">
    <property type="nucleotide sequence ID" value="NZ_SIRE01000018.1"/>
</dbReference>
<keyword evidence="2" id="KW-1003">Cell membrane</keyword>
<evidence type="ECO:0000313" key="10">
    <source>
        <dbReference type="Proteomes" id="UP000293142"/>
    </source>
</evidence>
<dbReference type="GO" id="GO:0005886">
    <property type="term" value="C:plasma membrane"/>
    <property type="evidence" value="ECO:0007669"/>
    <property type="project" value="UniProtKB-SubCell"/>
</dbReference>
<comment type="caution">
    <text evidence="9">The sequence shown here is derived from an EMBL/GenBank/DDBJ whole genome shotgun (WGS) entry which is preliminary data.</text>
</comment>
<keyword evidence="10" id="KW-1185">Reference proteome</keyword>
<dbReference type="Gene3D" id="1.10.287.130">
    <property type="match status" value="1"/>
</dbReference>
<dbReference type="PROSITE" id="PS50885">
    <property type="entry name" value="HAMP"/>
    <property type="match status" value="1"/>
</dbReference>
<dbReference type="Pfam" id="PF00672">
    <property type="entry name" value="HAMP"/>
    <property type="match status" value="1"/>
</dbReference>
<dbReference type="SMART" id="SM00304">
    <property type="entry name" value="HAMP"/>
    <property type="match status" value="1"/>
</dbReference>
<evidence type="ECO:0000256" key="1">
    <source>
        <dbReference type="ARBA" id="ARBA00004651"/>
    </source>
</evidence>
<feature type="domain" description="HAMP" evidence="8">
    <location>
        <begin position="310"/>
        <end position="362"/>
    </location>
</feature>
<organism evidence="9 10">
    <name type="scientific">Paenibacillus thalictri</name>
    <dbReference type="NCBI Taxonomy" id="2527873"/>
    <lineage>
        <taxon>Bacteria</taxon>
        <taxon>Bacillati</taxon>
        <taxon>Bacillota</taxon>
        <taxon>Bacilli</taxon>
        <taxon>Bacillales</taxon>
        <taxon>Paenibacillaceae</taxon>
        <taxon>Paenibacillus</taxon>
    </lineage>
</organism>
<dbReference type="SUPFAM" id="SSF55874">
    <property type="entry name" value="ATPase domain of HSP90 chaperone/DNA topoisomerase II/histidine kinase"/>
    <property type="match status" value="1"/>
</dbReference>
<dbReference type="InterPro" id="IPR003594">
    <property type="entry name" value="HATPase_dom"/>
</dbReference>
<keyword evidence="5 9" id="KW-0418">Kinase</keyword>
<dbReference type="OrthoDB" id="2521939at2"/>
<evidence type="ECO:0000256" key="7">
    <source>
        <dbReference type="SAM" id="Phobius"/>
    </source>
</evidence>
<dbReference type="Gene3D" id="3.30.565.10">
    <property type="entry name" value="Histidine kinase-like ATPase, C-terminal domain"/>
    <property type="match status" value="1"/>
</dbReference>
<name>A0A4Q9DKA0_9BACL</name>
<keyword evidence="7" id="KW-1133">Transmembrane helix</keyword>
<keyword evidence="7" id="KW-0812">Transmembrane</keyword>
<protein>
    <submittedName>
        <fullName evidence="9">Sensor histidine kinase</fullName>
    </submittedName>
</protein>
<keyword evidence="4" id="KW-0808">Transferase</keyword>
<evidence type="ECO:0000256" key="6">
    <source>
        <dbReference type="ARBA" id="ARBA00023136"/>
    </source>
</evidence>
<dbReference type="PANTHER" id="PTHR34220">
    <property type="entry name" value="SENSOR HISTIDINE KINASE YPDA"/>
    <property type="match status" value="1"/>
</dbReference>
<gene>
    <name evidence="9" type="ORF">EYB31_24445</name>
</gene>
<dbReference type="EMBL" id="SIRE01000018">
    <property type="protein sequence ID" value="TBL75156.1"/>
    <property type="molecule type" value="Genomic_DNA"/>
</dbReference>
<dbReference type="Gene3D" id="3.30.450.20">
    <property type="entry name" value="PAS domain"/>
    <property type="match status" value="1"/>
</dbReference>
<dbReference type="SMART" id="SM00387">
    <property type="entry name" value="HATPase_c"/>
    <property type="match status" value="1"/>
</dbReference>
<evidence type="ECO:0000256" key="3">
    <source>
        <dbReference type="ARBA" id="ARBA00022553"/>
    </source>
</evidence>
<dbReference type="Pfam" id="PF06580">
    <property type="entry name" value="His_kinase"/>
    <property type="match status" value="1"/>
</dbReference>
<keyword evidence="3" id="KW-0597">Phosphoprotein</keyword>
<dbReference type="InterPro" id="IPR050640">
    <property type="entry name" value="Bact_2-comp_sensor_kinase"/>
</dbReference>
<dbReference type="Proteomes" id="UP000293142">
    <property type="component" value="Unassembled WGS sequence"/>
</dbReference>
<evidence type="ECO:0000256" key="2">
    <source>
        <dbReference type="ARBA" id="ARBA00022475"/>
    </source>
</evidence>
<dbReference type="SUPFAM" id="SSF158472">
    <property type="entry name" value="HAMP domain-like"/>
    <property type="match status" value="1"/>
</dbReference>
<dbReference type="InterPro" id="IPR036890">
    <property type="entry name" value="HATPase_C_sf"/>
</dbReference>
<keyword evidence="6 7" id="KW-0472">Membrane</keyword>
<dbReference type="Pfam" id="PF02518">
    <property type="entry name" value="HATPase_c"/>
    <property type="match status" value="1"/>
</dbReference>
<dbReference type="PANTHER" id="PTHR34220:SF7">
    <property type="entry name" value="SENSOR HISTIDINE KINASE YPDA"/>
    <property type="match status" value="1"/>
</dbReference>
<comment type="subcellular location">
    <subcellularLocation>
        <location evidence="1">Cell membrane</location>
        <topology evidence="1">Multi-pass membrane protein</topology>
    </subcellularLocation>
</comment>
<reference evidence="9 10" key="1">
    <citation type="submission" date="2019-02" db="EMBL/GenBank/DDBJ databases">
        <title>Paenibacillus sp. nov., isolated from surface-sterilized tissue of Thalictrum simplex L.</title>
        <authorList>
            <person name="Tuo L."/>
        </authorList>
    </citation>
    <scope>NUCLEOTIDE SEQUENCE [LARGE SCALE GENOMIC DNA]</scope>
    <source>
        <strain evidence="9 10">N2SHLJ1</strain>
    </source>
</reference>
<accession>A0A4Q9DKA0</accession>
<evidence type="ECO:0000256" key="4">
    <source>
        <dbReference type="ARBA" id="ARBA00022679"/>
    </source>
</evidence>
<proteinExistence type="predicted"/>
<evidence type="ECO:0000313" key="9">
    <source>
        <dbReference type="EMBL" id="TBL75156.1"/>
    </source>
</evidence>
<dbReference type="AlphaFoldDB" id="A0A4Q9DKA0"/>
<dbReference type="InterPro" id="IPR010559">
    <property type="entry name" value="Sig_transdc_His_kin_internal"/>
</dbReference>
<feature type="transmembrane region" description="Helical" evidence="7">
    <location>
        <begin position="289"/>
        <end position="309"/>
    </location>
</feature>
<evidence type="ECO:0000259" key="8">
    <source>
        <dbReference type="PROSITE" id="PS50885"/>
    </source>
</evidence>
<dbReference type="CDD" id="cd06225">
    <property type="entry name" value="HAMP"/>
    <property type="match status" value="1"/>
</dbReference>
<sequence>MLKNQSIFSKVMTMVFLLLIPLLLLYAYSNQVSMKVVEKEIENSNVNRLSFFLSQMDSVADQLSKVAFTLGREPEAVKFQSIHMSYSYDLFDTIKIKQTLQEKINLQSASYGWTNEMTLFSPVALQMVSTNPSQRYDMDYFRRNMSMDWSYRAKQTDYGVQNYFFRYSSDPSVMFDGIEHVNIIIEVAFAAHNIEVMLDKFKEGSIGEPFCFHPSFEPIMNSSADNGLVQSMNALLKGKDLGKSGSEVIELNGTSYLLSYAKSATLGWYLVDAVPLEHVLAPITTSRNLFYVTLSMLLAIGIIIAYLLYKNVQVPIGRLIGGVNKLKRGDFSERLAKPSSKEFSILFNHFNHMADQIQDLIEKVLQEKIQVRDATLKQLQSQINPHFLYNCLAFIQSMAQLENKQAIVAMTQHLGKYYRYTTRTMQRETTLGGELDLIRNYLEIQKLQTRRLCYEIEIPMIMLEAKLPRLLLQPLVENAIVHGIECKPGMGEIRITGYETEREHVIVVEDSGAGMSAEGMKELEAKLACEPAEPGGSSGSGCGMWNVHQRLKHHYGGRSGLRISASERGGLRVMMVMEKRLLISEAEVG</sequence>